<dbReference type="PROSITE" id="PS51184">
    <property type="entry name" value="JMJC"/>
    <property type="match status" value="1"/>
</dbReference>
<dbReference type="SUPFAM" id="SSF51197">
    <property type="entry name" value="Clavaminate synthase-like"/>
    <property type="match status" value="1"/>
</dbReference>
<feature type="domain" description="JmjC" evidence="1">
    <location>
        <begin position="110"/>
        <end position="263"/>
    </location>
</feature>
<name>A0A7X5V4G0_9SPHN</name>
<dbReference type="EMBL" id="JAASQV010000005">
    <property type="protein sequence ID" value="NIJ67067.1"/>
    <property type="molecule type" value="Genomic_DNA"/>
</dbReference>
<evidence type="ECO:0000313" key="2">
    <source>
        <dbReference type="EMBL" id="NIJ67067.1"/>
    </source>
</evidence>
<dbReference type="AlphaFoldDB" id="A0A7X5V4G0"/>
<proteinExistence type="predicted"/>
<dbReference type="InterPro" id="IPR014710">
    <property type="entry name" value="RmlC-like_jellyroll"/>
</dbReference>
<dbReference type="InterPro" id="IPR041667">
    <property type="entry name" value="Cupin_8"/>
</dbReference>
<organism evidence="2 3">
    <name type="scientific">Sphingomonas leidyi</name>
    <dbReference type="NCBI Taxonomy" id="68569"/>
    <lineage>
        <taxon>Bacteria</taxon>
        <taxon>Pseudomonadati</taxon>
        <taxon>Pseudomonadota</taxon>
        <taxon>Alphaproteobacteria</taxon>
        <taxon>Sphingomonadales</taxon>
        <taxon>Sphingomonadaceae</taxon>
        <taxon>Sphingomonas</taxon>
    </lineage>
</organism>
<evidence type="ECO:0000313" key="3">
    <source>
        <dbReference type="Proteomes" id="UP000564677"/>
    </source>
</evidence>
<dbReference type="Gene3D" id="2.60.120.10">
    <property type="entry name" value="Jelly Rolls"/>
    <property type="match status" value="1"/>
</dbReference>
<dbReference type="InterPro" id="IPR003347">
    <property type="entry name" value="JmjC_dom"/>
</dbReference>
<dbReference type="Pfam" id="PF13621">
    <property type="entry name" value="Cupin_8"/>
    <property type="match status" value="1"/>
</dbReference>
<evidence type="ECO:0000259" key="1">
    <source>
        <dbReference type="PROSITE" id="PS51184"/>
    </source>
</evidence>
<comment type="caution">
    <text evidence="2">The sequence shown here is derived from an EMBL/GenBank/DDBJ whole genome shotgun (WGS) entry which is preliminary data.</text>
</comment>
<protein>
    <recommendedName>
        <fullName evidence="1">JmjC domain-containing protein</fullName>
    </recommendedName>
</protein>
<dbReference type="RefSeq" id="WP_167301364.1">
    <property type="nucleotide sequence ID" value="NZ_JAASQV010000005.1"/>
</dbReference>
<dbReference type="SMART" id="SM00558">
    <property type="entry name" value="JmjC"/>
    <property type="match status" value="1"/>
</dbReference>
<dbReference type="Proteomes" id="UP000564677">
    <property type="component" value="Unassembled WGS sequence"/>
</dbReference>
<gene>
    <name evidence="2" type="ORF">FHR20_004045</name>
</gene>
<dbReference type="PANTHER" id="PTHR12461">
    <property type="entry name" value="HYPOXIA-INDUCIBLE FACTOR 1 ALPHA INHIBITOR-RELATED"/>
    <property type="match status" value="1"/>
</dbReference>
<reference evidence="2 3" key="1">
    <citation type="submission" date="2020-03" db="EMBL/GenBank/DDBJ databases">
        <title>Genomic Encyclopedia of Type Strains, Phase IV (KMG-IV): sequencing the most valuable type-strain genomes for metagenomic binning, comparative biology and taxonomic classification.</title>
        <authorList>
            <person name="Goeker M."/>
        </authorList>
    </citation>
    <scope>NUCLEOTIDE SEQUENCE [LARGE SCALE GENOMIC DNA]</scope>
    <source>
        <strain evidence="2 3">DSM 4733</strain>
    </source>
</reference>
<keyword evidence="3" id="KW-1185">Reference proteome</keyword>
<sequence>MNPIRLWHDVTPARFQEIRAAGEPAVMKGLAADWPFVRAADAAAYLRAMALPGTVQYMRAPPEIEGRMHYGATIGSRNFTREEAPFAAFLDRLAEQSEADRPEALALQGLPAPQLMPGFAEANPMALVPGVSPRLWIGNAAKVAIHHDPTENIAVVGAGRRRFTLFAPEQVGNLYMGPFDPTPAGVQVSMVHLTAPDHARYPRFAAAMAAALVAELDPGDAIYIPYQWYHHVEALDRFNVLVNYWWDPVPDASPWEAMMHGFVSLRSLPPDQRRAWRAMFDRYVFLVDGDPGAHLPPEARGVFGATSPQAIAQMRAMLFDGLRKRLRR</sequence>
<accession>A0A7X5V4G0</accession>
<dbReference type="PANTHER" id="PTHR12461:SF105">
    <property type="entry name" value="HYPOXIA-INDUCIBLE FACTOR 1-ALPHA INHIBITOR"/>
    <property type="match status" value="1"/>
</dbReference>